<feature type="compositionally biased region" description="Polar residues" evidence="1">
    <location>
        <begin position="62"/>
        <end position="74"/>
    </location>
</feature>
<reference evidence="3" key="1">
    <citation type="submission" date="2016-05" db="EMBL/GenBank/DDBJ databases">
        <title>Comparative genomics of biotechnologically important yeasts.</title>
        <authorList>
            <consortium name="DOE Joint Genome Institute"/>
            <person name="Riley R."/>
            <person name="Haridas S."/>
            <person name="Wolfe K.H."/>
            <person name="Lopes M.R."/>
            <person name="Hittinger C.T."/>
            <person name="Goker M."/>
            <person name="Salamov A."/>
            <person name="Wisecaver J."/>
            <person name="Long T.M."/>
            <person name="Aerts A.L."/>
            <person name="Barry K."/>
            <person name="Choi C."/>
            <person name="Clum A."/>
            <person name="Coughlan A.Y."/>
            <person name="Deshpande S."/>
            <person name="Douglass A.P."/>
            <person name="Hanson S.J."/>
            <person name="Klenk H.-P."/>
            <person name="Labutti K."/>
            <person name="Lapidus A."/>
            <person name="Lindquist E."/>
            <person name="Lipzen A."/>
            <person name="Meier-Kolthoff J.P."/>
            <person name="Ohm R.A."/>
            <person name="Otillar R.P."/>
            <person name="Pangilinan J."/>
            <person name="Peng Y."/>
            <person name="Rokas A."/>
            <person name="Rosa C.A."/>
            <person name="Scheuner C."/>
            <person name="Sibirny A.A."/>
            <person name="Slot J.C."/>
            <person name="Stielow J.B."/>
            <person name="Sun H."/>
            <person name="Kurtzman C.P."/>
            <person name="Blackwell M."/>
            <person name="Grigoriev I.V."/>
            <person name="Jeffries T.W."/>
        </authorList>
    </citation>
    <scope>NUCLEOTIDE SEQUENCE [LARGE SCALE GENOMIC DNA]</scope>
    <source>
        <strain evidence="3">NRRL Y-12698</strain>
    </source>
</reference>
<dbReference type="Proteomes" id="UP000094336">
    <property type="component" value="Unassembled WGS sequence"/>
</dbReference>
<evidence type="ECO:0000313" key="3">
    <source>
        <dbReference type="Proteomes" id="UP000094336"/>
    </source>
</evidence>
<feature type="region of interest" description="Disordered" evidence="1">
    <location>
        <begin position="40"/>
        <end position="74"/>
    </location>
</feature>
<dbReference type="GeneID" id="30150241"/>
<keyword evidence="3" id="KW-1185">Reference proteome</keyword>
<accession>A0A1E3QX07</accession>
<proteinExistence type="predicted"/>
<protein>
    <submittedName>
        <fullName evidence="2">Uncharacterized protein</fullName>
    </submittedName>
</protein>
<dbReference type="RefSeq" id="XP_018986865.1">
    <property type="nucleotide sequence ID" value="XM_019132388.1"/>
</dbReference>
<sequence>MSTTIAGTSFEISPSGVISTPAFTTSEVTEGIFPPVSTAISQASEVPTPSDEVASDIPMPSASPSSGVPSIPTSTGKASSVGVTSFSFLAVAIVCGVLL</sequence>
<evidence type="ECO:0000256" key="1">
    <source>
        <dbReference type="SAM" id="MobiDB-lite"/>
    </source>
</evidence>
<dbReference type="AlphaFoldDB" id="A0A1E3QX07"/>
<gene>
    <name evidence="2" type="ORF">BABINDRAFT_6221</name>
</gene>
<organism evidence="2 3">
    <name type="scientific">Babjeviella inositovora NRRL Y-12698</name>
    <dbReference type="NCBI Taxonomy" id="984486"/>
    <lineage>
        <taxon>Eukaryota</taxon>
        <taxon>Fungi</taxon>
        <taxon>Dikarya</taxon>
        <taxon>Ascomycota</taxon>
        <taxon>Saccharomycotina</taxon>
        <taxon>Pichiomycetes</taxon>
        <taxon>Serinales incertae sedis</taxon>
        <taxon>Babjeviella</taxon>
    </lineage>
</organism>
<evidence type="ECO:0000313" key="2">
    <source>
        <dbReference type="EMBL" id="ODQ81537.1"/>
    </source>
</evidence>
<name>A0A1E3QX07_9ASCO</name>
<dbReference type="EMBL" id="KV454427">
    <property type="protein sequence ID" value="ODQ81537.1"/>
    <property type="molecule type" value="Genomic_DNA"/>
</dbReference>